<evidence type="ECO:0000259" key="10">
    <source>
        <dbReference type="Pfam" id="PF21082"/>
    </source>
</evidence>
<evidence type="ECO:0000256" key="1">
    <source>
        <dbReference type="ARBA" id="ARBA00004651"/>
    </source>
</evidence>
<keyword evidence="4 7" id="KW-0812">Transmembrane</keyword>
<dbReference type="Gene3D" id="3.30.70.100">
    <property type="match status" value="1"/>
</dbReference>
<dbReference type="InterPro" id="IPR023408">
    <property type="entry name" value="MscS_beta-dom_sf"/>
</dbReference>
<feature type="transmembrane region" description="Helical" evidence="7">
    <location>
        <begin position="72"/>
        <end position="90"/>
    </location>
</feature>
<feature type="compositionally biased region" description="Low complexity" evidence="8">
    <location>
        <begin position="320"/>
        <end position="333"/>
    </location>
</feature>
<dbReference type="Pfam" id="PF05552">
    <property type="entry name" value="MS_channel_1st_1"/>
    <property type="match status" value="1"/>
</dbReference>
<evidence type="ECO:0000259" key="9">
    <source>
        <dbReference type="Pfam" id="PF00924"/>
    </source>
</evidence>
<comment type="function">
    <text evidence="7">Mechanosensitive channel that participates in the regulation of osmotic pressure changes within the cell, opening in response to stretch forces in the membrane lipid bilayer, without the need for other proteins. Contributes to normal resistance to hypoosmotic shock. Forms an ion channel of 1.0 nanosiemens conductance with a slight preference for anions.</text>
</comment>
<name>A0ABV2H659_9HYPH</name>
<evidence type="ECO:0000259" key="11">
    <source>
        <dbReference type="Pfam" id="PF21088"/>
    </source>
</evidence>
<keyword evidence="7" id="KW-0813">Transport</keyword>
<evidence type="ECO:0000313" key="13">
    <source>
        <dbReference type="Proteomes" id="UP001549031"/>
    </source>
</evidence>
<gene>
    <name evidence="12" type="ORF">ABID21_002156</name>
</gene>
<comment type="caution">
    <text evidence="7">Lacks conserved residue(s) required for the propagation of feature annotation.</text>
</comment>
<dbReference type="PANTHER" id="PTHR30221">
    <property type="entry name" value="SMALL-CONDUCTANCE MECHANOSENSITIVE CHANNEL"/>
    <property type="match status" value="1"/>
</dbReference>
<dbReference type="Pfam" id="PF21088">
    <property type="entry name" value="MS_channel_1st"/>
    <property type="match status" value="1"/>
</dbReference>
<comment type="subcellular location">
    <subcellularLocation>
        <location evidence="7">Cell inner membrane</location>
        <topology evidence="7">Multi-pass membrane protein</topology>
    </subcellularLocation>
    <subcellularLocation>
        <location evidence="1">Cell membrane</location>
        <topology evidence="1">Multi-pass membrane protein</topology>
    </subcellularLocation>
</comment>
<comment type="subunit">
    <text evidence="7">Homoheptamer.</text>
</comment>
<proteinExistence type="inferred from homology"/>
<keyword evidence="6 7" id="KW-0472">Membrane</keyword>
<keyword evidence="3" id="KW-1003">Cell membrane</keyword>
<evidence type="ECO:0000256" key="6">
    <source>
        <dbReference type="ARBA" id="ARBA00023136"/>
    </source>
</evidence>
<dbReference type="InterPro" id="IPR010920">
    <property type="entry name" value="LSM_dom_sf"/>
</dbReference>
<organism evidence="12 13">
    <name type="scientific">Pseudorhizobium tarimense</name>
    <dbReference type="NCBI Taxonomy" id="1079109"/>
    <lineage>
        <taxon>Bacteria</taxon>
        <taxon>Pseudomonadati</taxon>
        <taxon>Pseudomonadota</taxon>
        <taxon>Alphaproteobacteria</taxon>
        <taxon>Hyphomicrobiales</taxon>
        <taxon>Rhizobiaceae</taxon>
        <taxon>Rhizobium/Agrobacterium group</taxon>
        <taxon>Pseudorhizobium</taxon>
    </lineage>
</organism>
<sequence length="353" mass="38746">MDQASDFVVATRAALAQLTALAVQYSFSILGAIILLVVGWIASGLISRWAYRGLSRIHGIDVTLAQFFSNTIRYAILVIVVVMVLGQFGVQTASILAALGAIGLAIGLALQGTLQNIAAGIMLLVLRPFRVGEYIDTGSINGIVQDIGLFATELKTYDGLYRLAPNSLLWNVPVTNYSRLSTRMHDLPMRTTSTRRSPSCSISCKDERVLDTPEPSAFVMDLGNSSVVLALRYWANSSVWWMTSRDITKAVKEAFRQAGHHHPLPSGHLPRPIRRERTSDIVADVGRVGCGANLTARMRRSGCTRLSLRRLFNAPSWSGAPSRSCAARSRPSAHTWQYLRQRASKARRRPAAR</sequence>
<feature type="domain" description="Mechanosensitive ion channel MscS C-terminal" evidence="10">
    <location>
        <begin position="205"/>
        <end position="259"/>
    </location>
</feature>
<keyword evidence="7" id="KW-0407">Ion channel</keyword>
<comment type="similarity">
    <text evidence="2 7">Belongs to the MscS (TC 1.A.23) family.</text>
</comment>
<feature type="domain" description="Mechanosensitive ion channel MscS" evidence="9">
    <location>
        <begin position="113"/>
        <end position="179"/>
    </location>
</feature>
<feature type="transmembrane region" description="Helical" evidence="7">
    <location>
        <begin position="25"/>
        <end position="51"/>
    </location>
</feature>
<dbReference type="Proteomes" id="UP001549031">
    <property type="component" value="Unassembled WGS sequence"/>
</dbReference>
<keyword evidence="7" id="KW-0997">Cell inner membrane</keyword>
<evidence type="ECO:0000313" key="12">
    <source>
        <dbReference type="EMBL" id="MET3586041.1"/>
    </source>
</evidence>
<feature type="transmembrane region" description="Helical" evidence="7">
    <location>
        <begin position="96"/>
        <end position="126"/>
    </location>
</feature>
<protein>
    <recommendedName>
        <fullName evidence="7">Small-conductance mechanosensitive channel</fullName>
    </recommendedName>
</protein>
<feature type="region of interest" description="Disordered" evidence="8">
    <location>
        <begin position="316"/>
        <end position="353"/>
    </location>
</feature>
<comment type="caution">
    <text evidence="12">The sequence shown here is derived from an EMBL/GenBank/DDBJ whole genome shotgun (WGS) entry which is preliminary data.</text>
</comment>
<evidence type="ECO:0000256" key="3">
    <source>
        <dbReference type="ARBA" id="ARBA00022475"/>
    </source>
</evidence>
<dbReference type="SUPFAM" id="SSF82861">
    <property type="entry name" value="Mechanosensitive channel protein MscS (YggB), transmembrane region"/>
    <property type="match status" value="1"/>
</dbReference>
<evidence type="ECO:0000256" key="4">
    <source>
        <dbReference type="ARBA" id="ARBA00022692"/>
    </source>
</evidence>
<dbReference type="InterPro" id="IPR011014">
    <property type="entry name" value="MscS_channel_TM-2"/>
</dbReference>
<dbReference type="InterPro" id="IPR006685">
    <property type="entry name" value="MscS_channel_2nd"/>
</dbReference>
<keyword evidence="5 7" id="KW-1133">Transmembrane helix</keyword>
<dbReference type="SUPFAM" id="SSF82689">
    <property type="entry name" value="Mechanosensitive channel protein MscS (YggB), C-terminal domain"/>
    <property type="match status" value="1"/>
</dbReference>
<dbReference type="InterPro" id="IPR045275">
    <property type="entry name" value="MscS_archaea/bacteria_type"/>
</dbReference>
<evidence type="ECO:0000256" key="7">
    <source>
        <dbReference type="RuleBase" id="RU369025"/>
    </source>
</evidence>
<keyword evidence="7" id="KW-0406">Ion transport</keyword>
<dbReference type="SUPFAM" id="SSF50182">
    <property type="entry name" value="Sm-like ribonucleoproteins"/>
    <property type="match status" value="1"/>
</dbReference>
<keyword evidence="13" id="KW-1185">Reference proteome</keyword>
<accession>A0ABV2H659</accession>
<evidence type="ECO:0000256" key="5">
    <source>
        <dbReference type="ARBA" id="ARBA00022989"/>
    </source>
</evidence>
<evidence type="ECO:0000256" key="2">
    <source>
        <dbReference type="ARBA" id="ARBA00008017"/>
    </source>
</evidence>
<dbReference type="InterPro" id="IPR049142">
    <property type="entry name" value="MS_channel_1st"/>
</dbReference>
<dbReference type="Gene3D" id="1.10.287.1260">
    <property type="match status" value="1"/>
</dbReference>
<evidence type="ECO:0000256" key="8">
    <source>
        <dbReference type="SAM" id="MobiDB-lite"/>
    </source>
</evidence>
<dbReference type="Gene3D" id="2.30.30.60">
    <property type="match status" value="1"/>
</dbReference>
<dbReference type="EMBL" id="JBEPLJ010000007">
    <property type="protein sequence ID" value="MET3586041.1"/>
    <property type="molecule type" value="Genomic_DNA"/>
</dbReference>
<dbReference type="Pfam" id="PF21082">
    <property type="entry name" value="MS_channel_3rd"/>
    <property type="match status" value="1"/>
</dbReference>
<feature type="domain" description="Mechanosensitive ion channel transmembrane helices 2/3" evidence="11">
    <location>
        <begin position="71"/>
        <end position="111"/>
    </location>
</feature>
<dbReference type="InterPro" id="IPR049278">
    <property type="entry name" value="MS_channel_C"/>
</dbReference>
<dbReference type="InterPro" id="IPR008910">
    <property type="entry name" value="MSC_TM_helix"/>
</dbReference>
<feature type="compositionally biased region" description="Basic residues" evidence="8">
    <location>
        <begin position="342"/>
        <end position="353"/>
    </location>
</feature>
<reference evidence="12 13" key="1">
    <citation type="submission" date="2024-06" db="EMBL/GenBank/DDBJ databases">
        <title>Genomic Encyclopedia of Type Strains, Phase IV (KMG-IV): sequencing the most valuable type-strain genomes for metagenomic binning, comparative biology and taxonomic classification.</title>
        <authorList>
            <person name="Goeker M."/>
        </authorList>
    </citation>
    <scope>NUCLEOTIDE SEQUENCE [LARGE SCALE GENOMIC DNA]</scope>
    <source>
        <strain evidence="12 13">DSM 105042</strain>
    </source>
</reference>
<dbReference type="PANTHER" id="PTHR30221:SF8">
    <property type="entry name" value="SMALL-CONDUCTANCE MECHANOSENSITIVE CHANNEL"/>
    <property type="match status" value="1"/>
</dbReference>
<dbReference type="Pfam" id="PF00924">
    <property type="entry name" value="MS_channel_2nd"/>
    <property type="match status" value="1"/>
</dbReference>
<dbReference type="InterPro" id="IPR011066">
    <property type="entry name" value="MscS_channel_C_sf"/>
</dbReference>